<evidence type="ECO:0000313" key="2">
    <source>
        <dbReference type="EMBL" id="PJC23987.1"/>
    </source>
</evidence>
<evidence type="ECO:0000256" key="1">
    <source>
        <dbReference type="SAM" id="Phobius"/>
    </source>
</evidence>
<gene>
    <name evidence="2" type="ORF">CO058_00340</name>
</gene>
<dbReference type="EMBL" id="PFSJ01000004">
    <property type="protein sequence ID" value="PJC23987.1"/>
    <property type="molecule type" value="Genomic_DNA"/>
</dbReference>
<comment type="caution">
    <text evidence="2">The sequence shown here is derived from an EMBL/GenBank/DDBJ whole genome shotgun (WGS) entry which is preliminary data.</text>
</comment>
<reference evidence="3" key="1">
    <citation type="submission" date="2017-09" db="EMBL/GenBank/DDBJ databases">
        <title>Depth-based differentiation of microbial function through sediment-hosted aquifers and enrichment of novel symbionts in the deep terrestrial subsurface.</title>
        <authorList>
            <person name="Probst A.J."/>
            <person name="Ladd B."/>
            <person name="Jarett J.K."/>
            <person name="Geller-Mcgrath D.E."/>
            <person name="Sieber C.M.K."/>
            <person name="Emerson J.B."/>
            <person name="Anantharaman K."/>
            <person name="Thomas B.C."/>
            <person name="Malmstrom R."/>
            <person name="Stieglmeier M."/>
            <person name="Klingl A."/>
            <person name="Woyke T."/>
            <person name="Ryan C.M."/>
            <person name="Banfield J.F."/>
        </authorList>
    </citation>
    <scope>NUCLEOTIDE SEQUENCE [LARGE SCALE GENOMIC DNA]</scope>
</reference>
<sequence length="256" mass="26716">MSSRKYICNDFLAVLFTFIVNNYVNSIFFVVAFVFFSIFFSNGVYAACTAYGCVETGDCDSGALPSTCESETAYCTSNCTKACENGTVDGVATVSGNSCNGCSYSISCGACDCGGGGGETPSDTTPPVCTDPTFSPSNKINGTSVTGTGTASDANGIAKTGVYIYQGGTHIKELQNNDTANTSTTLSKAWDLKNEAGSVVADGTYQMHFNWYDPSNNVQKCTQDFVIDKTSPVCGAWTFDPTSPSGADSISIVSTA</sequence>
<evidence type="ECO:0000313" key="3">
    <source>
        <dbReference type="Proteomes" id="UP000229756"/>
    </source>
</evidence>
<keyword evidence="1" id="KW-1133">Transmembrane helix</keyword>
<keyword evidence="1" id="KW-0472">Membrane</keyword>
<dbReference type="Proteomes" id="UP000229756">
    <property type="component" value="Unassembled WGS sequence"/>
</dbReference>
<feature type="transmembrane region" description="Helical" evidence="1">
    <location>
        <begin position="12"/>
        <end position="40"/>
    </location>
</feature>
<name>A0A2M8EMT5_UNCKA</name>
<keyword evidence="1" id="KW-0812">Transmembrane</keyword>
<feature type="non-terminal residue" evidence="2">
    <location>
        <position position="256"/>
    </location>
</feature>
<accession>A0A2M8EMT5</accession>
<dbReference type="Gene3D" id="2.60.40.4070">
    <property type="match status" value="1"/>
</dbReference>
<organism evidence="2 3">
    <name type="scientific">candidate division WWE3 bacterium CG_4_9_14_0_2_um_filter_35_11</name>
    <dbReference type="NCBI Taxonomy" id="1975077"/>
    <lineage>
        <taxon>Bacteria</taxon>
        <taxon>Katanobacteria</taxon>
    </lineage>
</organism>
<protein>
    <submittedName>
        <fullName evidence="2">Uncharacterized protein</fullName>
    </submittedName>
</protein>
<proteinExistence type="predicted"/>
<dbReference type="AlphaFoldDB" id="A0A2M8EMT5"/>